<dbReference type="AlphaFoldDB" id="A0A1I7WYR6"/>
<dbReference type="Proteomes" id="UP000095283">
    <property type="component" value="Unplaced"/>
</dbReference>
<evidence type="ECO:0000313" key="1">
    <source>
        <dbReference type="Proteomes" id="UP000095283"/>
    </source>
</evidence>
<name>A0A1I7WYR6_HETBA</name>
<keyword evidence="1" id="KW-1185">Reference proteome</keyword>
<protein>
    <submittedName>
        <fullName evidence="2">Uncharacterized protein</fullName>
    </submittedName>
</protein>
<dbReference type="WBParaSite" id="Hba_10331">
    <property type="protein sequence ID" value="Hba_10331"/>
    <property type="gene ID" value="Hba_10331"/>
</dbReference>
<proteinExistence type="predicted"/>
<sequence>MIFLCLIYLHSSESFFLSFDHHRDKTVGGECSCGCNQPSPSQRCQTFCSPNHCSSTPDQSLYNGTLEYENKKI</sequence>
<organism evidence="1 2">
    <name type="scientific">Heterorhabditis bacteriophora</name>
    <name type="common">Entomopathogenic nematode worm</name>
    <dbReference type="NCBI Taxonomy" id="37862"/>
    <lineage>
        <taxon>Eukaryota</taxon>
        <taxon>Metazoa</taxon>
        <taxon>Ecdysozoa</taxon>
        <taxon>Nematoda</taxon>
        <taxon>Chromadorea</taxon>
        <taxon>Rhabditida</taxon>
        <taxon>Rhabditina</taxon>
        <taxon>Rhabditomorpha</taxon>
        <taxon>Strongyloidea</taxon>
        <taxon>Heterorhabditidae</taxon>
        <taxon>Heterorhabditis</taxon>
    </lineage>
</organism>
<reference evidence="2" key="1">
    <citation type="submission" date="2016-11" db="UniProtKB">
        <authorList>
            <consortium name="WormBaseParasite"/>
        </authorList>
    </citation>
    <scope>IDENTIFICATION</scope>
</reference>
<evidence type="ECO:0000313" key="2">
    <source>
        <dbReference type="WBParaSite" id="Hba_10331"/>
    </source>
</evidence>
<accession>A0A1I7WYR6</accession>